<reference evidence="1 2" key="1">
    <citation type="journal article" date="2009" name="Stand. Genomic Sci.">
        <title>Complete genome sequence of Sanguibacter keddieii type strain (ST-74).</title>
        <authorList>
            <person name="Ivanova N."/>
            <person name="Sikorski J."/>
            <person name="Sims D."/>
            <person name="Brettin T."/>
            <person name="Detter J.C."/>
            <person name="Han C."/>
            <person name="Lapidus A."/>
            <person name="Copeland A."/>
            <person name="Glavina Del Rio T."/>
            <person name="Nolan M."/>
            <person name="Chen F."/>
            <person name="Lucas S."/>
            <person name="Tice H."/>
            <person name="Cheng J.F."/>
            <person name="Bruce D."/>
            <person name="Goodwin L."/>
            <person name="Pitluck S."/>
            <person name="Pati A."/>
            <person name="Mavromatis K."/>
            <person name="Chen A."/>
            <person name="Palaniappan K."/>
            <person name="D'haeseleer P."/>
            <person name="Chain P."/>
            <person name="Bristow J."/>
            <person name="Eisen J.A."/>
            <person name="Markowitz V."/>
            <person name="Hugenholtz P."/>
            <person name="Goker M."/>
            <person name="Pukall R."/>
            <person name="Klenk H.P."/>
            <person name="Kyrpides N.C."/>
        </authorList>
    </citation>
    <scope>NUCLEOTIDE SEQUENCE [LARGE SCALE GENOMIC DNA]</scope>
    <source>
        <strain evidence="2">ATCC 51767 / DSM 10542 / NCFB 3025 / ST-74</strain>
    </source>
</reference>
<dbReference type="eggNOG" id="ENOG502ZHJH">
    <property type="taxonomic scope" value="Bacteria"/>
</dbReference>
<dbReference type="KEGG" id="ske:Sked_04120"/>
<dbReference type="OrthoDB" id="5019599at2"/>
<dbReference type="HOGENOM" id="CLU_1947302_0_0_11"/>
<dbReference type="RefSeq" id="WP_012865448.1">
    <property type="nucleotide sequence ID" value="NC_013521.1"/>
</dbReference>
<dbReference type="AlphaFoldDB" id="D1BKA2"/>
<protein>
    <submittedName>
        <fullName evidence="1">Uncharacterized protein</fullName>
    </submittedName>
</protein>
<keyword evidence="2" id="KW-1185">Reference proteome</keyword>
<evidence type="ECO:0000313" key="2">
    <source>
        <dbReference type="Proteomes" id="UP000000322"/>
    </source>
</evidence>
<name>D1BKA2_SANKS</name>
<accession>D1BKA2</accession>
<dbReference type="STRING" id="446469.Sked_04120"/>
<gene>
    <name evidence="1" type="ordered locus">Sked_04120</name>
</gene>
<proteinExistence type="predicted"/>
<dbReference type="Proteomes" id="UP000000322">
    <property type="component" value="Chromosome"/>
</dbReference>
<evidence type="ECO:0000313" key="1">
    <source>
        <dbReference type="EMBL" id="ACZ20379.1"/>
    </source>
</evidence>
<organism evidence="1 2">
    <name type="scientific">Sanguibacter keddieii (strain ATCC 51767 / DSM 10542 / NCFB 3025 / ST-74)</name>
    <dbReference type="NCBI Taxonomy" id="446469"/>
    <lineage>
        <taxon>Bacteria</taxon>
        <taxon>Bacillati</taxon>
        <taxon>Actinomycetota</taxon>
        <taxon>Actinomycetes</taxon>
        <taxon>Micrococcales</taxon>
        <taxon>Sanguibacteraceae</taxon>
        <taxon>Sanguibacter</taxon>
    </lineage>
</organism>
<sequence length="129" mass="13366">MPREIVVITPVPVTTEELLLAAQEVEPTLRFRQVGGGAVVQLVDDADSEPVLSVQQPSALRVPSEIERLLPAGSVPTPVRAAVVAAAESGEAVWLEALAPFDARGAVGVAVARRLAARLGGACVVQDGR</sequence>
<dbReference type="EMBL" id="CP001819">
    <property type="protein sequence ID" value="ACZ20379.1"/>
    <property type="molecule type" value="Genomic_DNA"/>
</dbReference>